<dbReference type="InterPro" id="IPR039569">
    <property type="entry name" value="FAS1-like_DH_region"/>
</dbReference>
<dbReference type="Gene3D" id="3.10.129.10">
    <property type="entry name" value="Hotdog Thioesterase"/>
    <property type="match status" value="1"/>
</dbReference>
<dbReference type="PIRSF" id="PIRSF018072">
    <property type="entry name" value="UCP018072"/>
    <property type="match status" value="1"/>
</dbReference>
<gene>
    <name evidence="2" type="ORF">N7Z68_19970</name>
</gene>
<dbReference type="SUPFAM" id="SSF54637">
    <property type="entry name" value="Thioesterase/thiol ester dehydrase-isomerase"/>
    <property type="match status" value="1"/>
</dbReference>
<dbReference type="InterPro" id="IPR029069">
    <property type="entry name" value="HotDog_dom_sf"/>
</dbReference>
<dbReference type="InterPro" id="IPR016709">
    <property type="entry name" value="HadA-like"/>
</dbReference>
<dbReference type="Pfam" id="PF13452">
    <property type="entry name" value="FAS1_DH_region"/>
    <property type="match status" value="1"/>
</dbReference>
<dbReference type="RefSeq" id="WP_275120229.1">
    <property type="nucleotide sequence ID" value="NZ_JAOTPO010000018.1"/>
</dbReference>
<dbReference type="EMBL" id="JAOTPO010000018">
    <property type="protein sequence ID" value="MDE5415628.1"/>
    <property type="molecule type" value="Genomic_DNA"/>
</dbReference>
<keyword evidence="3" id="KW-1185">Reference proteome</keyword>
<evidence type="ECO:0000313" key="3">
    <source>
        <dbReference type="Proteomes" id="UP001148125"/>
    </source>
</evidence>
<reference evidence="2" key="1">
    <citation type="submission" date="2024-05" db="EMBL/GenBank/DDBJ databases">
        <title>Alkalihalobacillus sp. strain MEB203 novel alkaliphilic bacterium from Lonar Lake, India.</title>
        <authorList>
            <person name="Joshi A."/>
            <person name="Thite S."/>
            <person name="Mengade P."/>
        </authorList>
    </citation>
    <scope>NUCLEOTIDE SEQUENCE</scope>
    <source>
        <strain evidence="2">MEB 203</strain>
    </source>
</reference>
<name>A0ABT5VJJ6_9BACI</name>
<dbReference type="CDD" id="cd03441">
    <property type="entry name" value="R_hydratase_like"/>
    <property type="match status" value="1"/>
</dbReference>
<evidence type="ECO:0000259" key="1">
    <source>
        <dbReference type="Pfam" id="PF13452"/>
    </source>
</evidence>
<feature type="domain" description="FAS1-like dehydratase" evidence="1">
    <location>
        <begin position="13"/>
        <end position="134"/>
    </location>
</feature>
<dbReference type="Proteomes" id="UP001148125">
    <property type="component" value="Unassembled WGS sequence"/>
</dbReference>
<evidence type="ECO:0000313" key="2">
    <source>
        <dbReference type="EMBL" id="MDE5415628.1"/>
    </source>
</evidence>
<proteinExistence type="predicted"/>
<sequence>MDKEELNLPRLLKEFDFEVERGKIAEFAMATGAQDIDVYMSKEAAIKAGYPDVPVPLTFGTVPEMWKGLDFEDIIADLDLTLTRVLHGSQSYTYHKSIFAGDHLFGKTYLVGTKQRKGLSIYSFETVFFNDKEELLLECKSVVIERGEGR</sequence>
<accession>A0ABT5VJJ6</accession>
<organism evidence="2 3">
    <name type="scientific">Alkalihalobacterium chitinilyticum</name>
    <dbReference type="NCBI Taxonomy" id="2980103"/>
    <lineage>
        <taxon>Bacteria</taxon>
        <taxon>Bacillati</taxon>
        <taxon>Bacillota</taxon>
        <taxon>Bacilli</taxon>
        <taxon>Bacillales</taxon>
        <taxon>Bacillaceae</taxon>
        <taxon>Alkalihalobacterium</taxon>
    </lineage>
</organism>
<protein>
    <submittedName>
        <fullName evidence="2">MaoC family dehydratase N-terminal domain-containing protein</fullName>
    </submittedName>
</protein>
<comment type="caution">
    <text evidence="2">The sequence shown here is derived from an EMBL/GenBank/DDBJ whole genome shotgun (WGS) entry which is preliminary data.</text>
</comment>